<accession>A0A1I3SU66</accession>
<sequence>MHLLSTWARLYLKQLNLFPEPPSFSFLSKICRAHLTTYPFENISKLIYFHHQQENGYILPSIDDFLKNHETYHFGGTCYILNANLFHLLKECGFQANLTMLGTSHMAILVELPEFPNERLYVDCGSAAPLFEPVRFETNPHHVSSFGKDEILIRPKQGKKHHYTYLRYTDGQLRSAGEEWVFDIERRYSFQDFLPSIHRSYQPGAFFLSILRCQLWQLDQQRSVSLSNNKFSIRYQDGRVTNHYLSSPVEIEEVMRDEFRLPRLPVRKAIEILEKLEVDIFQPDKKEKQPADS</sequence>
<dbReference type="PANTHER" id="PTHR11786">
    <property type="entry name" value="N-HYDROXYARYLAMINE O-ACETYLTRANSFERASE"/>
    <property type="match status" value="1"/>
</dbReference>
<dbReference type="GO" id="GO:0016407">
    <property type="term" value="F:acetyltransferase activity"/>
    <property type="evidence" value="ECO:0007669"/>
    <property type="project" value="InterPro"/>
</dbReference>
<name>A0A1I3SU66_9BACL</name>
<dbReference type="InterPro" id="IPR001447">
    <property type="entry name" value="Arylamine_N-AcTrfase"/>
</dbReference>
<dbReference type="EMBL" id="FORR01000014">
    <property type="protein sequence ID" value="SFJ61389.1"/>
    <property type="molecule type" value="Genomic_DNA"/>
</dbReference>
<evidence type="ECO:0000256" key="1">
    <source>
        <dbReference type="ARBA" id="ARBA00006547"/>
    </source>
</evidence>
<dbReference type="SUPFAM" id="SSF54001">
    <property type="entry name" value="Cysteine proteinases"/>
    <property type="match status" value="1"/>
</dbReference>
<proteinExistence type="inferred from homology"/>
<dbReference type="AlphaFoldDB" id="A0A1I3SU66"/>
<dbReference type="InterPro" id="IPR053710">
    <property type="entry name" value="Arylamine_NAT_domain_sf"/>
</dbReference>
<protein>
    <submittedName>
        <fullName evidence="2">Arylamine N-acetyltransferase</fullName>
    </submittedName>
</protein>
<keyword evidence="3" id="KW-1185">Reference proteome</keyword>
<keyword evidence="2" id="KW-0808">Transferase</keyword>
<organism evidence="2 3">
    <name type="scientific">Thermoflavimicrobium dichotomicum</name>
    <dbReference type="NCBI Taxonomy" id="46223"/>
    <lineage>
        <taxon>Bacteria</taxon>
        <taxon>Bacillati</taxon>
        <taxon>Bacillota</taxon>
        <taxon>Bacilli</taxon>
        <taxon>Bacillales</taxon>
        <taxon>Thermoactinomycetaceae</taxon>
        <taxon>Thermoflavimicrobium</taxon>
    </lineage>
</organism>
<dbReference type="OrthoDB" id="2845539at2"/>
<dbReference type="InterPro" id="IPR038765">
    <property type="entry name" value="Papain-like_cys_pep_sf"/>
</dbReference>
<dbReference type="RefSeq" id="WP_093230894.1">
    <property type="nucleotide sequence ID" value="NZ_FORR01000014.1"/>
</dbReference>
<dbReference type="Gene3D" id="3.30.2140.20">
    <property type="match status" value="1"/>
</dbReference>
<dbReference type="Pfam" id="PF00797">
    <property type="entry name" value="Acetyltransf_2"/>
    <property type="match status" value="1"/>
</dbReference>
<reference evidence="2 3" key="1">
    <citation type="submission" date="2016-10" db="EMBL/GenBank/DDBJ databases">
        <authorList>
            <person name="de Groot N.N."/>
        </authorList>
    </citation>
    <scope>NUCLEOTIDE SEQUENCE [LARGE SCALE GENOMIC DNA]</scope>
    <source>
        <strain evidence="2 3">DSM 44778</strain>
    </source>
</reference>
<dbReference type="Proteomes" id="UP000199545">
    <property type="component" value="Unassembled WGS sequence"/>
</dbReference>
<dbReference type="PANTHER" id="PTHR11786:SF0">
    <property type="entry name" value="ARYLAMINE N-ACETYLTRANSFERASE 4-RELATED"/>
    <property type="match status" value="1"/>
</dbReference>
<dbReference type="STRING" id="46223.SAMN05421852_11421"/>
<evidence type="ECO:0000313" key="2">
    <source>
        <dbReference type="EMBL" id="SFJ61389.1"/>
    </source>
</evidence>
<comment type="similarity">
    <text evidence="1">Belongs to the arylamine N-acetyltransferase family.</text>
</comment>
<gene>
    <name evidence="2" type="ORF">SAMN05421852_11421</name>
</gene>
<evidence type="ECO:0000313" key="3">
    <source>
        <dbReference type="Proteomes" id="UP000199545"/>
    </source>
</evidence>